<evidence type="ECO:0000256" key="2">
    <source>
        <dbReference type="ARBA" id="ARBA00022801"/>
    </source>
</evidence>
<protein>
    <recommendedName>
        <fullName evidence="5">UvrD-like helicase C-terminal domain-containing protein</fullName>
    </recommendedName>
</protein>
<dbReference type="GO" id="GO:0016787">
    <property type="term" value="F:hydrolase activity"/>
    <property type="evidence" value="ECO:0007669"/>
    <property type="project" value="UniProtKB-KW"/>
</dbReference>
<dbReference type="GO" id="GO:0004386">
    <property type="term" value="F:helicase activity"/>
    <property type="evidence" value="ECO:0007669"/>
    <property type="project" value="UniProtKB-KW"/>
</dbReference>
<keyword evidence="4" id="KW-0067">ATP-binding</keyword>
<dbReference type="OrthoDB" id="1100019at2"/>
<accession>A0A1C2HYU7</accession>
<dbReference type="Gene3D" id="3.40.50.300">
    <property type="entry name" value="P-loop containing nucleotide triphosphate hydrolases"/>
    <property type="match status" value="1"/>
</dbReference>
<sequence>MKKWIGLLYASALKEVFAAEPGLADEYETLKNLCALTKEGKPLEHFTVEIFANQGRSKDQVNLITLHSSKGLEFQAVVMVGLEHGDFPRSYSQIWCMSIF</sequence>
<evidence type="ECO:0000313" key="7">
    <source>
        <dbReference type="Proteomes" id="UP000094893"/>
    </source>
</evidence>
<evidence type="ECO:0000256" key="3">
    <source>
        <dbReference type="ARBA" id="ARBA00022806"/>
    </source>
</evidence>
<gene>
    <name evidence="6" type="ORF">A6P07_17500</name>
</gene>
<keyword evidence="2" id="KW-0378">Hydrolase</keyword>
<dbReference type="AlphaFoldDB" id="A0A1C2HYU7"/>
<reference evidence="6 7" key="1">
    <citation type="journal article" date="2016" name="Int. J. Mol. Sci.">
        <title>Comparative genomics of the extreme acidophile Acidithiobacillus thiooxidans reveals intraspecific divergence and niche adaptation.</title>
        <authorList>
            <person name="Zhang X."/>
            <person name="Feng X."/>
            <person name="Tao J."/>
            <person name="Ma L."/>
            <person name="Xiao Y."/>
            <person name="Liang Y."/>
            <person name="Liu X."/>
            <person name="Yin H."/>
        </authorList>
    </citation>
    <scope>NUCLEOTIDE SEQUENCE [LARGE SCALE GENOMIC DNA]</scope>
    <source>
        <strain evidence="6 7">A02</strain>
    </source>
</reference>
<proteinExistence type="predicted"/>
<evidence type="ECO:0000256" key="4">
    <source>
        <dbReference type="ARBA" id="ARBA00022840"/>
    </source>
</evidence>
<keyword evidence="1" id="KW-0547">Nucleotide-binding</keyword>
<feature type="domain" description="UvrD-like helicase C-terminal" evidence="5">
    <location>
        <begin position="54"/>
        <end position="93"/>
    </location>
</feature>
<comment type="caution">
    <text evidence="6">The sequence shown here is derived from an EMBL/GenBank/DDBJ whole genome shotgun (WGS) entry which is preliminary data.</text>
</comment>
<keyword evidence="3" id="KW-0347">Helicase</keyword>
<evidence type="ECO:0000256" key="1">
    <source>
        <dbReference type="ARBA" id="ARBA00022741"/>
    </source>
</evidence>
<organism evidence="6 7">
    <name type="scientific">Acidithiobacillus thiooxidans</name>
    <name type="common">Thiobacillus thiooxidans</name>
    <dbReference type="NCBI Taxonomy" id="930"/>
    <lineage>
        <taxon>Bacteria</taxon>
        <taxon>Pseudomonadati</taxon>
        <taxon>Pseudomonadota</taxon>
        <taxon>Acidithiobacillia</taxon>
        <taxon>Acidithiobacillales</taxon>
        <taxon>Acidithiobacillaceae</taxon>
        <taxon>Acidithiobacillus</taxon>
    </lineage>
</organism>
<dbReference type="EMBL" id="LWSA01000278">
    <property type="protein sequence ID" value="OCX68847.1"/>
    <property type="molecule type" value="Genomic_DNA"/>
</dbReference>
<name>A0A1C2HYU7_ACITH</name>
<evidence type="ECO:0000313" key="6">
    <source>
        <dbReference type="EMBL" id="OCX68847.1"/>
    </source>
</evidence>
<dbReference type="Proteomes" id="UP000094893">
    <property type="component" value="Unassembled WGS sequence"/>
</dbReference>
<dbReference type="InterPro" id="IPR027417">
    <property type="entry name" value="P-loop_NTPase"/>
</dbReference>
<evidence type="ECO:0000259" key="5">
    <source>
        <dbReference type="Pfam" id="PF13361"/>
    </source>
</evidence>
<dbReference type="GO" id="GO:0005524">
    <property type="term" value="F:ATP binding"/>
    <property type="evidence" value="ECO:0007669"/>
    <property type="project" value="UniProtKB-KW"/>
</dbReference>
<dbReference type="RefSeq" id="WP_158006122.1">
    <property type="nucleotide sequence ID" value="NZ_LWRY01000201.1"/>
</dbReference>
<dbReference type="SUPFAM" id="SSF52540">
    <property type="entry name" value="P-loop containing nucleoside triphosphate hydrolases"/>
    <property type="match status" value="1"/>
</dbReference>
<dbReference type="Pfam" id="PF13361">
    <property type="entry name" value="UvrD_C"/>
    <property type="match status" value="1"/>
</dbReference>
<dbReference type="Gene3D" id="1.10.486.10">
    <property type="entry name" value="PCRA, domain 4"/>
    <property type="match status" value="1"/>
</dbReference>
<dbReference type="InterPro" id="IPR014017">
    <property type="entry name" value="DNA_helicase_UvrD-like_C"/>
</dbReference>